<dbReference type="Proteomes" id="UP001597296">
    <property type="component" value="Unassembled WGS sequence"/>
</dbReference>
<organism evidence="2 3">
    <name type="scientific">Phaeospirillum tilakii</name>
    <dbReference type="NCBI Taxonomy" id="741673"/>
    <lineage>
        <taxon>Bacteria</taxon>
        <taxon>Pseudomonadati</taxon>
        <taxon>Pseudomonadota</taxon>
        <taxon>Alphaproteobacteria</taxon>
        <taxon>Rhodospirillales</taxon>
        <taxon>Rhodospirillaceae</taxon>
        <taxon>Phaeospirillum</taxon>
    </lineage>
</organism>
<feature type="region of interest" description="Disordered" evidence="1">
    <location>
        <begin position="158"/>
        <end position="200"/>
    </location>
</feature>
<accession>A0ABW5C807</accession>
<evidence type="ECO:0000313" key="3">
    <source>
        <dbReference type="Proteomes" id="UP001597296"/>
    </source>
</evidence>
<dbReference type="EMBL" id="JBHUIY010000005">
    <property type="protein sequence ID" value="MFD2232998.1"/>
    <property type="molecule type" value="Genomic_DNA"/>
</dbReference>
<evidence type="ECO:0000256" key="1">
    <source>
        <dbReference type="SAM" id="MobiDB-lite"/>
    </source>
</evidence>
<dbReference type="RefSeq" id="WP_377314781.1">
    <property type="nucleotide sequence ID" value="NZ_JBHUIY010000005.1"/>
</dbReference>
<evidence type="ECO:0000313" key="2">
    <source>
        <dbReference type="EMBL" id="MFD2232998.1"/>
    </source>
</evidence>
<name>A0ABW5C807_9PROT</name>
<dbReference type="PROSITE" id="PS51257">
    <property type="entry name" value="PROKAR_LIPOPROTEIN"/>
    <property type="match status" value="1"/>
</dbReference>
<evidence type="ECO:0008006" key="4">
    <source>
        <dbReference type="Google" id="ProtNLM"/>
    </source>
</evidence>
<reference evidence="3" key="1">
    <citation type="journal article" date="2019" name="Int. J. Syst. Evol. Microbiol.">
        <title>The Global Catalogue of Microorganisms (GCM) 10K type strain sequencing project: providing services to taxonomists for standard genome sequencing and annotation.</title>
        <authorList>
            <consortium name="The Broad Institute Genomics Platform"/>
            <consortium name="The Broad Institute Genome Sequencing Center for Infectious Disease"/>
            <person name="Wu L."/>
            <person name="Ma J."/>
        </authorList>
    </citation>
    <scope>NUCLEOTIDE SEQUENCE [LARGE SCALE GENOMIC DNA]</scope>
    <source>
        <strain evidence="3">KCTC 15012</strain>
    </source>
</reference>
<protein>
    <recommendedName>
        <fullName evidence="4">Outer membrane lipoprotein SlyB</fullName>
    </recommendedName>
</protein>
<proteinExistence type="predicted"/>
<sequence length="200" mass="20416">MRIRVLVPGVLAALLLAGCGVSTQNRYSYQDVGKLTPVEFGTVLAKREIRIQGENTGIGALLGGGTQSMVGAQFGDGATSVASSLSGAVTGIASGSITEQILANRDGLEYLITLSSGKTVTIVQNIDDDDRPIEVGDRVMVQTSGHYQRVLPAKDLPETVVKPKGIEVGEAPAPAAPPPAVPQPAASHPAAPPPAGETAS</sequence>
<feature type="compositionally biased region" description="Pro residues" evidence="1">
    <location>
        <begin position="190"/>
        <end position="200"/>
    </location>
</feature>
<keyword evidence="3" id="KW-1185">Reference proteome</keyword>
<comment type="caution">
    <text evidence="2">The sequence shown here is derived from an EMBL/GenBank/DDBJ whole genome shotgun (WGS) entry which is preliminary data.</text>
</comment>
<gene>
    <name evidence="2" type="ORF">ACFSNB_04185</name>
</gene>